<dbReference type="AlphaFoldDB" id="A0AAE3ZEC1"/>
<gene>
    <name evidence="3" type="ORF">JOF55_001620</name>
</gene>
<dbReference type="Proteomes" id="UP001180845">
    <property type="component" value="Unassembled WGS sequence"/>
</dbReference>
<evidence type="ECO:0000256" key="1">
    <source>
        <dbReference type="SAM" id="MobiDB-lite"/>
    </source>
</evidence>
<protein>
    <submittedName>
        <fullName evidence="3">Cytochrome c oxidase assembly factor CtaG</fullName>
    </submittedName>
</protein>
<feature type="transmembrane region" description="Helical" evidence="2">
    <location>
        <begin position="126"/>
        <end position="147"/>
    </location>
</feature>
<feature type="transmembrane region" description="Helical" evidence="2">
    <location>
        <begin position="69"/>
        <end position="88"/>
    </location>
</feature>
<evidence type="ECO:0000256" key="2">
    <source>
        <dbReference type="SAM" id="Phobius"/>
    </source>
</evidence>
<keyword evidence="2" id="KW-0472">Membrane</keyword>
<feature type="compositionally biased region" description="Basic and acidic residues" evidence="1">
    <location>
        <begin position="186"/>
        <end position="207"/>
    </location>
</feature>
<reference evidence="3" key="1">
    <citation type="submission" date="2023-07" db="EMBL/GenBank/DDBJ databases">
        <title>Sequencing the genomes of 1000 actinobacteria strains.</title>
        <authorList>
            <person name="Klenk H.-P."/>
        </authorList>
    </citation>
    <scope>NUCLEOTIDE SEQUENCE</scope>
    <source>
        <strain evidence="3">DSM 45977</strain>
    </source>
</reference>
<keyword evidence="4" id="KW-1185">Reference proteome</keyword>
<dbReference type="EMBL" id="JAVDXW010000001">
    <property type="protein sequence ID" value="MDR7301439.1"/>
    <property type="molecule type" value="Genomic_DNA"/>
</dbReference>
<evidence type="ECO:0000313" key="3">
    <source>
        <dbReference type="EMBL" id="MDR7301439.1"/>
    </source>
</evidence>
<feature type="region of interest" description="Disordered" evidence="1">
    <location>
        <begin position="182"/>
        <end position="227"/>
    </location>
</feature>
<organism evidence="3 4">
    <name type="scientific">Haloactinomyces albus</name>
    <dbReference type="NCBI Taxonomy" id="1352928"/>
    <lineage>
        <taxon>Bacteria</taxon>
        <taxon>Bacillati</taxon>
        <taxon>Actinomycetota</taxon>
        <taxon>Actinomycetes</taxon>
        <taxon>Actinopolysporales</taxon>
        <taxon>Actinopolysporaceae</taxon>
        <taxon>Haloactinomyces</taxon>
    </lineage>
</organism>
<feature type="transmembrane region" description="Helical" evidence="2">
    <location>
        <begin position="100"/>
        <end position="120"/>
    </location>
</feature>
<accession>A0AAE3ZEC1</accession>
<keyword evidence="2" id="KW-0812">Transmembrane</keyword>
<feature type="transmembrane region" description="Helical" evidence="2">
    <location>
        <begin position="6"/>
        <end position="26"/>
    </location>
</feature>
<feature type="transmembrane region" description="Helical" evidence="2">
    <location>
        <begin position="38"/>
        <end position="57"/>
    </location>
</feature>
<comment type="caution">
    <text evidence="3">The sequence shown here is derived from an EMBL/GenBank/DDBJ whole genome shotgun (WGS) entry which is preliminary data.</text>
</comment>
<sequence length="227" mass="24767">MSAHMVHMAMMGLLVSVAAPTLLLVLARIAPRLDRWTVPAAVVLPGFVLLHAAVTVWDHSARLPPLLDAAMPVAMLGGAVLFWAPVLGARHRLPDTGRTLYLYTAMPLLDLAGVWLVVVGDSAGGLSMIAGMLPLGVIAVVVTWNWIHREERRAVAEEPAHSADGPAYDTAALSAVEGGTSMGVHTRTEFPPREGRARGGRGREARSRDHRHREHRLQDHRHRDRTW</sequence>
<feature type="compositionally biased region" description="Basic residues" evidence="1">
    <location>
        <begin position="208"/>
        <end position="227"/>
    </location>
</feature>
<keyword evidence="2" id="KW-1133">Transmembrane helix</keyword>
<proteinExistence type="predicted"/>
<dbReference type="RefSeq" id="WP_310271926.1">
    <property type="nucleotide sequence ID" value="NZ_JAVDXW010000001.1"/>
</dbReference>
<evidence type="ECO:0000313" key="4">
    <source>
        <dbReference type="Proteomes" id="UP001180845"/>
    </source>
</evidence>
<name>A0AAE3ZEC1_9ACTN</name>